<keyword evidence="1" id="KW-0732">Signal</keyword>
<dbReference type="KEGG" id="arep:ID810_07415"/>
<reference evidence="2 3" key="1">
    <citation type="submission" date="2020-11" db="EMBL/GenBank/DDBJ databases">
        <title>Actinomyces sp. ZJ750.</title>
        <authorList>
            <person name="Zhou J."/>
        </authorList>
    </citation>
    <scope>NUCLEOTIDE SEQUENCE [LARGE SCALE GENOMIC DNA]</scope>
    <source>
        <strain evidence="2 3">ZJ750</strain>
    </source>
</reference>
<name>A0A7T0PW97_9ACTO</name>
<keyword evidence="3" id="KW-1185">Reference proteome</keyword>
<dbReference type="Proteomes" id="UP000594637">
    <property type="component" value="Chromosome"/>
</dbReference>
<protein>
    <submittedName>
        <fullName evidence="2">Lactococcin 972 family bacteriocin</fullName>
    </submittedName>
</protein>
<dbReference type="AlphaFoldDB" id="A0A7T0PW97"/>
<evidence type="ECO:0000313" key="2">
    <source>
        <dbReference type="EMBL" id="QPL04625.1"/>
    </source>
</evidence>
<gene>
    <name evidence="2" type="ORF">ID810_07415</name>
</gene>
<evidence type="ECO:0000256" key="1">
    <source>
        <dbReference type="SAM" id="SignalP"/>
    </source>
</evidence>
<feature type="signal peptide" evidence="1">
    <location>
        <begin position="1"/>
        <end position="27"/>
    </location>
</feature>
<dbReference type="Gene3D" id="2.60.40.2850">
    <property type="match status" value="1"/>
</dbReference>
<dbReference type="EMBL" id="CP063989">
    <property type="protein sequence ID" value="QPL04625.1"/>
    <property type="molecule type" value="Genomic_DNA"/>
</dbReference>
<sequence>MRIPHFSSLLAIPLLALALAVTPTASAAESPVPDDAAGSGSVVIEDQATTWSSGARPYGIVGSHTVSVAGGQWSYGTNATTVWSRFYHPTRYHGSTVSKYDGGVFLRSPVTAPGAWSHAQMTRSADSNEAYYWFK</sequence>
<evidence type="ECO:0000313" key="3">
    <source>
        <dbReference type="Proteomes" id="UP000594637"/>
    </source>
</evidence>
<dbReference type="RefSeq" id="WP_166854786.1">
    <property type="nucleotide sequence ID" value="NZ_CP063989.1"/>
</dbReference>
<proteinExistence type="predicted"/>
<dbReference type="InterPro" id="IPR006540">
    <property type="entry name" value="Lactococcin_972"/>
</dbReference>
<dbReference type="NCBIfam" id="TIGR01653">
    <property type="entry name" value="lactococcin_972"/>
    <property type="match status" value="1"/>
</dbReference>
<feature type="chain" id="PRO_5032658199" evidence="1">
    <location>
        <begin position="28"/>
        <end position="135"/>
    </location>
</feature>
<accession>A0A7T0PW97</accession>
<dbReference type="Pfam" id="PF09683">
    <property type="entry name" value="Lactococcin_972"/>
    <property type="match status" value="1"/>
</dbReference>
<organism evidence="2 3">
    <name type="scientific">Actinomyces respiraculi</name>
    <dbReference type="NCBI Taxonomy" id="2744574"/>
    <lineage>
        <taxon>Bacteria</taxon>
        <taxon>Bacillati</taxon>
        <taxon>Actinomycetota</taxon>
        <taxon>Actinomycetes</taxon>
        <taxon>Actinomycetales</taxon>
        <taxon>Actinomycetaceae</taxon>
        <taxon>Actinomyces</taxon>
    </lineage>
</organism>